<evidence type="ECO:0000256" key="1">
    <source>
        <dbReference type="ARBA" id="ARBA00004141"/>
    </source>
</evidence>
<dbReference type="PANTHER" id="PTHR36964">
    <property type="entry name" value="PROTEIN-METHIONINE-SULFOXIDE REDUCTASE HEME-BINDING SUBUNIT MSRQ"/>
    <property type="match status" value="1"/>
</dbReference>
<evidence type="ECO:0000313" key="9">
    <source>
        <dbReference type="EMBL" id="MBU3160002.1"/>
    </source>
</evidence>
<keyword evidence="3 7" id="KW-0812">Transmembrane</keyword>
<sequence length="233" mass="27245">MIFVYSLIFALVLSLFFTSSIKKNYITYYLVSIFIGFITTVYEVLRITSGAKLYGFPLYLEKIFMRGHISIAFFILVMFAGALNSKWKISRKLLSIRAELAIIASIFIIPHSLIYFVRFIALKLPEMINIGMIPTLYIGYIIVGIIAFIIMIPLFITSFKKIRRKMQNGQWRKLQKRAYIFYFLAYIHILLILLSKKEIDLLKLSSYTIIFGTYTILKLIKYKSNKKAKLNYN</sequence>
<name>A0ABS6BVZ1_9CLOT</name>
<comment type="subcellular location">
    <subcellularLocation>
        <location evidence="1">Membrane</location>
        <topology evidence="1">Multi-pass membrane protein</topology>
    </subcellularLocation>
</comment>
<dbReference type="InterPro" id="IPR022837">
    <property type="entry name" value="MsrQ-like"/>
</dbReference>
<keyword evidence="5" id="KW-0408">Iron</keyword>
<evidence type="ECO:0000256" key="6">
    <source>
        <dbReference type="ARBA" id="ARBA00023136"/>
    </source>
</evidence>
<feature type="transmembrane region" description="Helical" evidence="7">
    <location>
        <begin position="201"/>
        <end position="220"/>
    </location>
</feature>
<feature type="domain" description="Ferric oxidoreductase" evidence="8">
    <location>
        <begin position="67"/>
        <end position="185"/>
    </location>
</feature>
<dbReference type="Proteomes" id="UP000776252">
    <property type="component" value="Unassembled WGS sequence"/>
</dbReference>
<evidence type="ECO:0000256" key="7">
    <source>
        <dbReference type="SAM" id="Phobius"/>
    </source>
</evidence>
<feature type="transmembrane region" description="Helical" evidence="7">
    <location>
        <begin position="137"/>
        <end position="157"/>
    </location>
</feature>
<keyword evidence="10" id="KW-1185">Reference proteome</keyword>
<feature type="transmembrane region" description="Helical" evidence="7">
    <location>
        <begin position="28"/>
        <end position="45"/>
    </location>
</feature>
<evidence type="ECO:0000256" key="4">
    <source>
        <dbReference type="ARBA" id="ARBA00022989"/>
    </source>
</evidence>
<dbReference type="EMBL" id="JAHLDV010000018">
    <property type="protein sequence ID" value="MBU3160002.1"/>
    <property type="molecule type" value="Genomic_DNA"/>
</dbReference>
<feature type="transmembrane region" description="Helical" evidence="7">
    <location>
        <begin position="65"/>
        <end position="84"/>
    </location>
</feature>
<evidence type="ECO:0000256" key="2">
    <source>
        <dbReference type="ARBA" id="ARBA00022448"/>
    </source>
</evidence>
<dbReference type="PANTHER" id="PTHR36964:SF1">
    <property type="entry name" value="PROTEIN-METHIONINE-SULFOXIDE REDUCTASE HEME-BINDING SUBUNIT MSRQ"/>
    <property type="match status" value="1"/>
</dbReference>
<reference evidence="9 10" key="1">
    <citation type="submission" date="2021-06" db="EMBL/GenBank/DDBJ databases">
        <title>Clostridia strains as spoilage organisms.</title>
        <authorList>
            <person name="Wambui J."/>
            <person name="Stephan R."/>
            <person name="Stevens M.J.A."/>
        </authorList>
    </citation>
    <scope>NUCLEOTIDE SEQUENCE [LARGE SCALE GENOMIC DNA]</scope>
    <source>
        <strain evidence="9 10">DSM 14204</strain>
    </source>
</reference>
<evidence type="ECO:0000256" key="3">
    <source>
        <dbReference type="ARBA" id="ARBA00022692"/>
    </source>
</evidence>
<keyword evidence="4 7" id="KW-1133">Transmembrane helix</keyword>
<dbReference type="Pfam" id="PF01794">
    <property type="entry name" value="Ferric_reduct"/>
    <property type="match status" value="1"/>
</dbReference>
<keyword evidence="2" id="KW-0813">Transport</keyword>
<organism evidence="9 10">
    <name type="scientific">Clostridium frigoris</name>
    <dbReference type="NCBI Taxonomy" id="205327"/>
    <lineage>
        <taxon>Bacteria</taxon>
        <taxon>Bacillati</taxon>
        <taxon>Bacillota</taxon>
        <taxon>Clostridia</taxon>
        <taxon>Eubacteriales</taxon>
        <taxon>Clostridiaceae</taxon>
        <taxon>Clostridium</taxon>
    </lineage>
</organism>
<accession>A0ABS6BVZ1</accession>
<feature type="transmembrane region" description="Helical" evidence="7">
    <location>
        <begin position="96"/>
        <end position="117"/>
    </location>
</feature>
<protein>
    <submittedName>
        <fullName evidence="9">Ferric reductase-like transmembrane domain-containing protein</fullName>
    </submittedName>
</protein>
<keyword evidence="6 7" id="KW-0472">Membrane</keyword>
<dbReference type="RefSeq" id="WP_216148609.1">
    <property type="nucleotide sequence ID" value="NZ_JAHLDV010000018.1"/>
</dbReference>
<gene>
    <name evidence="9" type="ORF">KPL37_09585</name>
</gene>
<comment type="caution">
    <text evidence="9">The sequence shown here is derived from an EMBL/GenBank/DDBJ whole genome shotgun (WGS) entry which is preliminary data.</text>
</comment>
<feature type="transmembrane region" description="Helical" evidence="7">
    <location>
        <begin position="178"/>
        <end position="195"/>
    </location>
</feature>
<evidence type="ECO:0000256" key="5">
    <source>
        <dbReference type="ARBA" id="ARBA00023004"/>
    </source>
</evidence>
<evidence type="ECO:0000313" key="10">
    <source>
        <dbReference type="Proteomes" id="UP000776252"/>
    </source>
</evidence>
<proteinExistence type="predicted"/>
<evidence type="ECO:0000259" key="8">
    <source>
        <dbReference type="Pfam" id="PF01794"/>
    </source>
</evidence>
<dbReference type="InterPro" id="IPR013130">
    <property type="entry name" value="Fe3_Rdtase_TM_dom"/>
</dbReference>
<feature type="transmembrane region" description="Helical" evidence="7">
    <location>
        <begin position="6"/>
        <end position="21"/>
    </location>
</feature>